<sequence length="231" mass="25606">MRLILSIETSTPTCSVAIHRSGELVAQKLVQEEGAHSKQLTVLIDSLLEENGMKLDQLAAIAVSVGPGSYTGLRIGLATAKGLCFGLDIPLIALPTLQILAEAYRQTKPETKGAILIPMLDARRMEVYASAFDAQNLMEIFPAKAVILDEYSFSELKEKPLIAFGNGSEKWRNICLHPNMTFSIQPLFPEAQYMGGLAFEEFLNNNFQDLVTLEPEYLKEFKGTQPRNKAW</sequence>
<dbReference type="PANTHER" id="PTHR11735">
    <property type="entry name" value="TRNA N6-ADENOSINE THREONYLCARBAMOYLTRANSFERASE"/>
    <property type="match status" value="1"/>
</dbReference>
<name>A0A4Q1BYE4_9BACT</name>
<evidence type="ECO:0000313" key="3">
    <source>
        <dbReference type="Proteomes" id="UP000289455"/>
    </source>
</evidence>
<dbReference type="OrthoDB" id="9784166at2"/>
<comment type="caution">
    <text evidence="2">The sequence shown here is derived from an EMBL/GenBank/DDBJ whole genome shotgun (WGS) entry which is preliminary data.</text>
</comment>
<dbReference type="InterPro" id="IPR043129">
    <property type="entry name" value="ATPase_NBD"/>
</dbReference>
<organism evidence="2 3">
    <name type="scientific">Aquirufa rosea</name>
    <dbReference type="NCBI Taxonomy" id="2509241"/>
    <lineage>
        <taxon>Bacteria</taxon>
        <taxon>Pseudomonadati</taxon>
        <taxon>Bacteroidota</taxon>
        <taxon>Cytophagia</taxon>
        <taxon>Cytophagales</taxon>
        <taxon>Flectobacillaceae</taxon>
        <taxon>Aquirufa</taxon>
    </lineage>
</organism>
<dbReference type="GO" id="GO:0016740">
    <property type="term" value="F:transferase activity"/>
    <property type="evidence" value="ECO:0007669"/>
    <property type="project" value="UniProtKB-KW"/>
</dbReference>
<dbReference type="Proteomes" id="UP000289455">
    <property type="component" value="Unassembled WGS sequence"/>
</dbReference>
<evidence type="ECO:0000313" key="2">
    <source>
        <dbReference type="EMBL" id="RXK48117.1"/>
    </source>
</evidence>
<feature type="domain" description="Gcp-like" evidence="1">
    <location>
        <begin position="35"/>
        <end position="131"/>
    </location>
</feature>
<dbReference type="SUPFAM" id="SSF53067">
    <property type="entry name" value="Actin-like ATPase domain"/>
    <property type="match status" value="2"/>
</dbReference>
<dbReference type="GO" id="GO:0002949">
    <property type="term" value="P:tRNA threonylcarbamoyladenosine modification"/>
    <property type="evidence" value="ECO:0007669"/>
    <property type="project" value="InterPro"/>
</dbReference>
<dbReference type="InterPro" id="IPR022496">
    <property type="entry name" value="T6A_TsaB"/>
</dbReference>
<dbReference type="AlphaFoldDB" id="A0A4Q1BYE4"/>
<accession>A0A4Q1BYE4</accession>
<dbReference type="PANTHER" id="PTHR11735:SF11">
    <property type="entry name" value="TRNA THREONYLCARBAMOYLADENOSINE BIOSYNTHESIS PROTEIN TSAB"/>
    <property type="match status" value="1"/>
</dbReference>
<dbReference type="Pfam" id="PF00814">
    <property type="entry name" value="TsaD"/>
    <property type="match status" value="1"/>
</dbReference>
<dbReference type="InterPro" id="IPR000905">
    <property type="entry name" value="Gcp-like_dom"/>
</dbReference>
<dbReference type="RefSeq" id="WP_129027352.1">
    <property type="nucleotide sequence ID" value="NZ_SDHY01000005.1"/>
</dbReference>
<gene>
    <name evidence="2" type="primary">tsaB</name>
    <name evidence="2" type="ORF">ESB04_08700</name>
</gene>
<protein>
    <submittedName>
        <fullName evidence="2">tRNA (Adenosine(37)-N6)-threonylcarbamoyltransferase complex dimerization subunit type 1 TsaB</fullName>
    </submittedName>
</protein>
<dbReference type="CDD" id="cd24032">
    <property type="entry name" value="ASKHA_NBD_TsaB"/>
    <property type="match status" value="1"/>
</dbReference>
<keyword evidence="2" id="KW-0808">Transferase</keyword>
<dbReference type="Gene3D" id="3.30.420.40">
    <property type="match status" value="2"/>
</dbReference>
<reference evidence="2 3" key="1">
    <citation type="submission" date="2019-01" db="EMBL/GenBank/DDBJ databases">
        <title>Cytophagaceae bacterium strain CAR-16.</title>
        <authorList>
            <person name="Chen W.-M."/>
        </authorList>
    </citation>
    <scope>NUCLEOTIDE SEQUENCE [LARGE SCALE GENOMIC DNA]</scope>
    <source>
        <strain evidence="2 3">CAR-16</strain>
    </source>
</reference>
<evidence type="ECO:0000259" key="1">
    <source>
        <dbReference type="Pfam" id="PF00814"/>
    </source>
</evidence>
<dbReference type="EMBL" id="SDHY01000005">
    <property type="protein sequence ID" value="RXK48117.1"/>
    <property type="molecule type" value="Genomic_DNA"/>
</dbReference>
<keyword evidence="3" id="KW-1185">Reference proteome</keyword>
<dbReference type="NCBIfam" id="TIGR03725">
    <property type="entry name" value="T6A_YeaZ"/>
    <property type="match status" value="1"/>
</dbReference>
<dbReference type="GO" id="GO:0005829">
    <property type="term" value="C:cytosol"/>
    <property type="evidence" value="ECO:0007669"/>
    <property type="project" value="TreeGrafter"/>
</dbReference>
<proteinExistence type="predicted"/>